<gene>
    <name evidence="8" type="ORF">H9861_04550</name>
</gene>
<evidence type="ECO:0000256" key="6">
    <source>
        <dbReference type="HAMAP-Rule" id="MF_01685"/>
    </source>
</evidence>
<comment type="caution">
    <text evidence="8">The sequence shown here is derived from an EMBL/GenBank/DDBJ whole genome shotgun (WGS) entry which is preliminary data.</text>
</comment>
<evidence type="ECO:0000313" key="9">
    <source>
        <dbReference type="Proteomes" id="UP000823963"/>
    </source>
</evidence>
<feature type="domain" description="FAD/NAD(P)-binding" evidence="7">
    <location>
        <begin position="5"/>
        <end position="298"/>
    </location>
</feature>
<keyword evidence="3 6" id="KW-0274">FAD</keyword>
<keyword evidence="5 6" id="KW-0560">Oxidoreductase</keyword>
<dbReference type="SUPFAM" id="SSF51905">
    <property type="entry name" value="FAD/NAD(P)-binding domain"/>
    <property type="match status" value="1"/>
</dbReference>
<keyword evidence="2 6" id="KW-0285">Flavoprotein</keyword>
<dbReference type="EMBL" id="DXFP01000039">
    <property type="protein sequence ID" value="HIX02006.1"/>
    <property type="molecule type" value="Genomic_DNA"/>
</dbReference>
<evidence type="ECO:0000313" key="8">
    <source>
        <dbReference type="EMBL" id="HIX02006.1"/>
    </source>
</evidence>
<sequence>MENVYDITIIGAGPIGLFTATYALMRQAKVQIIESLSEIGGQVSALFPAKHLYDIPGFDEITGSELISNLENQLNRFKPTINLNETMLSFEKVDDYLFKIQTDKRITYSKTIFLATGVGAFEPRKLKIENAEKYEGHKLFYSVPDPLIFKDKKIVIAGGGDSAADWTLELSKIANQVTLVHRRDNFRALESTISDIKAQSNTEVLTPFMIDNLDESADKLVITLKRSKTKDEFEKISADALIVNYGFKTDTSLLRKWNLETEQRKITVNSYQEASIKGIYAIGDIAYQPGKVELIATGFGEAPIAINHALTTLYPNKRQATHSTQLMKDFKD</sequence>
<dbReference type="PRINTS" id="PR00368">
    <property type="entry name" value="FADPNR"/>
</dbReference>
<dbReference type="PRINTS" id="PR00469">
    <property type="entry name" value="PNDRDTASEII"/>
</dbReference>
<comment type="cofactor">
    <cofactor evidence="6">
        <name>FAD</name>
        <dbReference type="ChEBI" id="CHEBI:57692"/>
    </cofactor>
    <text evidence="6">Binds 1 FAD per subunit.</text>
</comment>
<evidence type="ECO:0000256" key="1">
    <source>
        <dbReference type="ARBA" id="ARBA00011738"/>
    </source>
</evidence>
<dbReference type="InterPro" id="IPR022890">
    <property type="entry name" value="Fd--NADP_Rdtase_type_2"/>
</dbReference>
<comment type="catalytic activity">
    <reaction evidence="6">
        <text>2 reduced [2Fe-2S]-[ferredoxin] + NADP(+) + H(+) = 2 oxidized [2Fe-2S]-[ferredoxin] + NADPH</text>
        <dbReference type="Rhea" id="RHEA:20125"/>
        <dbReference type="Rhea" id="RHEA-COMP:10000"/>
        <dbReference type="Rhea" id="RHEA-COMP:10001"/>
        <dbReference type="ChEBI" id="CHEBI:15378"/>
        <dbReference type="ChEBI" id="CHEBI:33737"/>
        <dbReference type="ChEBI" id="CHEBI:33738"/>
        <dbReference type="ChEBI" id="CHEBI:57783"/>
        <dbReference type="ChEBI" id="CHEBI:58349"/>
        <dbReference type="EC" id="1.18.1.2"/>
    </reaction>
</comment>
<dbReference type="Pfam" id="PF07992">
    <property type="entry name" value="Pyr_redox_2"/>
    <property type="match status" value="1"/>
</dbReference>
<reference evidence="8" key="1">
    <citation type="journal article" date="2021" name="PeerJ">
        <title>Extensive microbial diversity within the chicken gut microbiome revealed by metagenomics and culture.</title>
        <authorList>
            <person name="Gilroy R."/>
            <person name="Ravi A."/>
            <person name="Getino M."/>
            <person name="Pursley I."/>
            <person name="Horton D.L."/>
            <person name="Alikhan N.F."/>
            <person name="Baker D."/>
            <person name="Gharbi K."/>
            <person name="Hall N."/>
            <person name="Watson M."/>
            <person name="Adriaenssens E.M."/>
            <person name="Foster-Nyarko E."/>
            <person name="Jarju S."/>
            <person name="Secka A."/>
            <person name="Antonio M."/>
            <person name="Oren A."/>
            <person name="Chaudhuri R.R."/>
            <person name="La Ragione R."/>
            <person name="Hildebrand F."/>
            <person name="Pallen M.J."/>
        </authorList>
    </citation>
    <scope>NUCLEOTIDE SEQUENCE</scope>
    <source>
        <strain evidence="8">6627</strain>
    </source>
</reference>
<comment type="subunit">
    <text evidence="1 6">Homodimer.</text>
</comment>
<dbReference type="GO" id="GO:0050661">
    <property type="term" value="F:NADP binding"/>
    <property type="evidence" value="ECO:0007669"/>
    <property type="project" value="UniProtKB-UniRule"/>
</dbReference>
<keyword evidence="4 6" id="KW-0521">NADP</keyword>
<dbReference type="InterPro" id="IPR050097">
    <property type="entry name" value="Ferredoxin-NADP_redctase_2"/>
</dbReference>
<feature type="binding site" evidence="6">
    <location>
        <position position="87"/>
    </location>
    <ligand>
        <name>FAD</name>
        <dbReference type="ChEBI" id="CHEBI:57692"/>
    </ligand>
</feature>
<evidence type="ECO:0000256" key="4">
    <source>
        <dbReference type="ARBA" id="ARBA00022857"/>
    </source>
</evidence>
<evidence type="ECO:0000259" key="7">
    <source>
        <dbReference type="Pfam" id="PF07992"/>
    </source>
</evidence>
<feature type="binding site" evidence="6">
    <location>
        <position position="121"/>
    </location>
    <ligand>
        <name>FAD</name>
        <dbReference type="ChEBI" id="CHEBI:57692"/>
    </ligand>
</feature>
<proteinExistence type="inferred from homology"/>
<dbReference type="InterPro" id="IPR023753">
    <property type="entry name" value="FAD/NAD-binding_dom"/>
</dbReference>
<feature type="binding site" evidence="6">
    <location>
        <position position="34"/>
    </location>
    <ligand>
        <name>FAD</name>
        <dbReference type="ChEBI" id="CHEBI:57692"/>
    </ligand>
</feature>
<evidence type="ECO:0000256" key="5">
    <source>
        <dbReference type="ARBA" id="ARBA00023002"/>
    </source>
</evidence>
<dbReference type="AlphaFoldDB" id="A0A9D2AA72"/>
<comment type="caution">
    <text evidence="6">Lacks conserved residue(s) required for the propagation of feature annotation.</text>
</comment>
<feature type="binding site" evidence="6">
    <location>
        <position position="324"/>
    </location>
    <ligand>
        <name>FAD</name>
        <dbReference type="ChEBI" id="CHEBI:57692"/>
    </ligand>
</feature>
<comment type="similarity">
    <text evidence="6">Belongs to the ferredoxin--NADP reductase type 2 family.</text>
</comment>
<dbReference type="Proteomes" id="UP000823963">
    <property type="component" value="Unassembled WGS sequence"/>
</dbReference>
<feature type="binding site" evidence="6">
    <location>
        <position position="284"/>
    </location>
    <ligand>
        <name>FAD</name>
        <dbReference type="ChEBI" id="CHEBI:57692"/>
    </ligand>
</feature>
<dbReference type="Gene3D" id="3.50.50.60">
    <property type="entry name" value="FAD/NAD(P)-binding domain"/>
    <property type="match status" value="2"/>
</dbReference>
<feature type="binding site" evidence="6">
    <location>
        <position position="42"/>
    </location>
    <ligand>
        <name>FAD</name>
        <dbReference type="ChEBI" id="CHEBI:57692"/>
    </ligand>
</feature>
<dbReference type="EC" id="1.18.1.2" evidence="6"/>
<name>A0A9D2AA72_9LACO</name>
<organism evidence="8 9">
    <name type="scientific">Candidatus Ligilactobacillus excrementigallinarum</name>
    <dbReference type="NCBI Taxonomy" id="2838641"/>
    <lineage>
        <taxon>Bacteria</taxon>
        <taxon>Bacillati</taxon>
        <taxon>Bacillota</taxon>
        <taxon>Bacilli</taxon>
        <taxon>Lactobacillales</taxon>
        <taxon>Lactobacillaceae</taxon>
        <taxon>Ligilactobacillus</taxon>
    </lineage>
</organism>
<dbReference type="HAMAP" id="MF_01685">
    <property type="entry name" value="FENR2"/>
    <property type="match status" value="1"/>
</dbReference>
<dbReference type="GO" id="GO:0004324">
    <property type="term" value="F:ferredoxin-NADP+ reductase activity"/>
    <property type="evidence" value="ECO:0007669"/>
    <property type="project" value="UniProtKB-UniRule"/>
</dbReference>
<feature type="binding site" evidence="6">
    <location>
        <position position="47"/>
    </location>
    <ligand>
        <name>FAD</name>
        <dbReference type="ChEBI" id="CHEBI:57692"/>
    </ligand>
</feature>
<reference evidence="8" key="2">
    <citation type="submission" date="2021-04" db="EMBL/GenBank/DDBJ databases">
        <authorList>
            <person name="Gilroy R."/>
        </authorList>
    </citation>
    <scope>NUCLEOTIDE SEQUENCE</scope>
    <source>
        <strain evidence="8">6627</strain>
    </source>
</reference>
<dbReference type="GO" id="GO:0050660">
    <property type="term" value="F:flavin adenine dinucleotide binding"/>
    <property type="evidence" value="ECO:0007669"/>
    <property type="project" value="UniProtKB-UniRule"/>
</dbReference>
<evidence type="ECO:0000256" key="3">
    <source>
        <dbReference type="ARBA" id="ARBA00022827"/>
    </source>
</evidence>
<accession>A0A9D2AA72</accession>
<protein>
    <recommendedName>
        <fullName evidence="6">Ferredoxin--NADP reductase</fullName>
        <shortName evidence="6">FNR</shortName>
        <shortName evidence="6">Fd-NADP(+) reductase</shortName>
        <ecNumber evidence="6">1.18.1.2</ecNumber>
    </recommendedName>
</protein>
<evidence type="ECO:0000256" key="2">
    <source>
        <dbReference type="ARBA" id="ARBA00022630"/>
    </source>
</evidence>
<dbReference type="InterPro" id="IPR036188">
    <property type="entry name" value="FAD/NAD-bd_sf"/>
</dbReference>
<dbReference type="PANTHER" id="PTHR48105">
    <property type="entry name" value="THIOREDOXIN REDUCTASE 1-RELATED-RELATED"/>
    <property type="match status" value="1"/>
</dbReference>